<dbReference type="Proteomes" id="UP000610373">
    <property type="component" value="Unassembled WGS sequence"/>
</dbReference>
<dbReference type="AlphaFoldDB" id="A0A811TG83"/>
<dbReference type="EMBL" id="CAJHIO010000040">
    <property type="protein sequence ID" value="CAD6493778.1"/>
    <property type="molecule type" value="Genomic_DNA"/>
</dbReference>
<proteinExistence type="predicted"/>
<dbReference type="EMBL" id="CAJHIO010000040">
    <property type="protein sequence ID" value="CAD6493755.1"/>
    <property type="molecule type" value="Genomic_DNA"/>
</dbReference>
<sequence length="46" mass="5283">MGGLLRTGRMWKGVQSLGKSMRILVMQESDWAEMGAHREFMLMNIV</sequence>
<organism evidence="1 3">
    <name type="scientific">Candidatus Argoarchaeum ethanivorans</name>
    <dbReference type="NCBI Taxonomy" id="2608793"/>
    <lineage>
        <taxon>Archaea</taxon>
        <taxon>Methanobacteriati</taxon>
        <taxon>Methanobacteriota</taxon>
        <taxon>Stenosarchaea group</taxon>
        <taxon>Methanomicrobia</taxon>
        <taxon>Methanosarcinales</taxon>
        <taxon>Methanosarcinales incertae sedis</taxon>
        <taxon>GOM Arc I cluster</taxon>
        <taxon>Candidatus Argoarchaeum</taxon>
    </lineage>
</organism>
<gene>
    <name evidence="1" type="ORF">CHKLHMKO_00531</name>
    <name evidence="2" type="ORF">CHKLHMKO_00537</name>
</gene>
<evidence type="ECO:0000313" key="3">
    <source>
        <dbReference type="Proteomes" id="UP000610373"/>
    </source>
</evidence>
<comment type="caution">
    <text evidence="1">The sequence shown here is derived from an EMBL/GenBank/DDBJ whole genome shotgun (WGS) entry which is preliminary data.</text>
</comment>
<accession>A0A811TG83</accession>
<protein>
    <submittedName>
        <fullName evidence="1">Uncharacterized protein</fullName>
    </submittedName>
</protein>
<name>A0A811TG83_9EURY</name>
<evidence type="ECO:0000313" key="1">
    <source>
        <dbReference type="EMBL" id="CAD6493755.1"/>
    </source>
</evidence>
<evidence type="ECO:0000313" key="2">
    <source>
        <dbReference type="EMBL" id="CAD6493778.1"/>
    </source>
</evidence>
<reference evidence="1" key="1">
    <citation type="submission" date="2020-10" db="EMBL/GenBank/DDBJ databases">
        <authorList>
            <person name="Hahn C.J."/>
            <person name="Laso-Perez R."/>
            <person name="Vulcano F."/>
            <person name="Vaziourakis K.-M."/>
            <person name="Stokke R."/>
            <person name="Steen I.H."/>
            <person name="Teske A."/>
            <person name="Boetius A."/>
            <person name="Liebeke M."/>
            <person name="Amann R."/>
            <person name="Knittel K."/>
        </authorList>
    </citation>
    <scope>NUCLEOTIDE SEQUENCE</scope>
    <source>
        <strain evidence="1">Gfbio:e3339647-f889-4370-9287-4fb5cb688e4c:AG392O15_GoMArc1</strain>
    </source>
</reference>